<dbReference type="FunFam" id="3.30.200.20:FF:000195">
    <property type="entry name" value="G-type lectin S-receptor-like serine/threonine-protein kinase"/>
    <property type="match status" value="1"/>
</dbReference>
<proteinExistence type="predicted"/>
<dbReference type="Gene3D" id="2.90.10.30">
    <property type="match status" value="1"/>
</dbReference>
<keyword evidence="7" id="KW-0547">Nucleotide-binding</keyword>
<accession>A0AAP0NCC5</accession>
<evidence type="ECO:0000256" key="6">
    <source>
        <dbReference type="ARBA" id="ARBA00022729"/>
    </source>
</evidence>
<dbReference type="PANTHER" id="PTHR32444:SF183">
    <property type="entry name" value="APPLE DOMAIN-CONTAINING PROTEIN"/>
    <property type="match status" value="1"/>
</dbReference>
<evidence type="ECO:0000313" key="20">
    <source>
        <dbReference type="EMBL" id="KAK9269636.1"/>
    </source>
</evidence>
<dbReference type="Pfam" id="PF11883">
    <property type="entry name" value="DUF3403"/>
    <property type="match status" value="1"/>
</dbReference>
<dbReference type="InterPro" id="IPR036426">
    <property type="entry name" value="Bulb-type_lectin_dom_sf"/>
</dbReference>
<comment type="subcellular location">
    <subcellularLocation>
        <location evidence="1">Membrane</location>
        <topology evidence="1">Single-pass membrane protein</topology>
    </subcellularLocation>
</comment>
<evidence type="ECO:0000259" key="19">
    <source>
        <dbReference type="PROSITE" id="PS50948"/>
    </source>
</evidence>
<evidence type="ECO:0000256" key="15">
    <source>
        <dbReference type="ARBA" id="ARBA00048679"/>
    </source>
</evidence>
<comment type="catalytic activity">
    <reaction evidence="14">
        <text>L-threonyl-[protein] + ATP = O-phospho-L-threonyl-[protein] + ADP + H(+)</text>
        <dbReference type="Rhea" id="RHEA:46608"/>
        <dbReference type="Rhea" id="RHEA-COMP:11060"/>
        <dbReference type="Rhea" id="RHEA-COMP:11605"/>
        <dbReference type="ChEBI" id="CHEBI:15378"/>
        <dbReference type="ChEBI" id="CHEBI:30013"/>
        <dbReference type="ChEBI" id="CHEBI:30616"/>
        <dbReference type="ChEBI" id="CHEBI:61977"/>
        <dbReference type="ChEBI" id="CHEBI:456216"/>
        <dbReference type="EC" id="2.7.11.1"/>
    </reaction>
</comment>
<dbReference type="Gene3D" id="3.30.200.20">
    <property type="entry name" value="Phosphorylase Kinase, domain 1"/>
    <property type="match status" value="1"/>
</dbReference>
<keyword evidence="9" id="KW-0067">ATP-binding</keyword>
<dbReference type="SMART" id="SM00473">
    <property type="entry name" value="PAN_AP"/>
    <property type="match status" value="1"/>
</dbReference>
<keyword evidence="21" id="KW-1185">Reference proteome</keyword>
<feature type="domain" description="Bulb-type lectin" evidence="18">
    <location>
        <begin position="1"/>
        <end position="109"/>
    </location>
</feature>
<evidence type="ECO:0000256" key="5">
    <source>
        <dbReference type="ARBA" id="ARBA00022692"/>
    </source>
</evidence>
<evidence type="ECO:0000256" key="12">
    <source>
        <dbReference type="ARBA" id="ARBA00023157"/>
    </source>
</evidence>
<dbReference type="PROSITE" id="PS50927">
    <property type="entry name" value="BULB_LECTIN"/>
    <property type="match status" value="1"/>
</dbReference>
<dbReference type="InterPro" id="IPR000719">
    <property type="entry name" value="Prot_kinase_dom"/>
</dbReference>
<dbReference type="GO" id="GO:0005524">
    <property type="term" value="F:ATP binding"/>
    <property type="evidence" value="ECO:0007669"/>
    <property type="project" value="UniProtKB-KW"/>
</dbReference>
<comment type="caution">
    <text evidence="20">The sequence shown here is derived from an EMBL/GenBank/DDBJ whole genome shotgun (WGS) entry which is preliminary data.</text>
</comment>
<organism evidence="20 21">
    <name type="scientific">Liquidambar formosana</name>
    <name type="common">Formosan gum</name>
    <dbReference type="NCBI Taxonomy" id="63359"/>
    <lineage>
        <taxon>Eukaryota</taxon>
        <taxon>Viridiplantae</taxon>
        <taxon>Streptophyta</taxon>
        <taxon>Embryophyta</taxon>
        <taxon>Tracheophyta</taxon>
        <taxon>Spermatophyta</taxon>
        <taxon>Magnoliopsida</taxon>
        <taxon>eudicotyledons</taxon>
        <taxon>Gunneridae</taxon>
        <taxon>Pentapetalae</taxon>
        <taxon>Saxifragales</taxon>
        <taxon>Altingiaceae</taxon>
        <taxon>Liquidambar</taxon>
    </lineage>
</organism>
<feature type="transmembrane region" description="Helical" evidence="16">
    <location>
        <begin position="398"/>
        <end position="419"/>
    </location>
</feature>
<dbReference type="GO" id="GO:0016020">
    <property type="term" value="C:membrane"/>
    <property type="evidence" value="ECO:0007669"/>
    <property type="project" value="UniProtKB-SubCell"/>
</dbReference>
<dbReference type="GO" id="GO:0048544">
    <property type="term" value="P:recognition of pollen"/>
    <property type="evidence" value="ECO:0007669"/>
    <property type="project" value="InterPro"/>
</dbReference>
<dbReference type="InterPro" id="IPR000858">
    <property type="entry name" value="S_locus_glycoprot_dom"/>
</dbReference>
<evidence type="ECO:0000256" key="9">
    <source>
        <dbReference type="ARBA" id="ARBA00022840"/>
    </source>
</evidence>
<evidence type="ECO:0000256" key="10">
    <source>
        <dbReference type="ARBA" id="ARBA00022989"/>
    </source>
</evidence>
<evidence type="ECO:0000256" key="4">
    <source>
        <dbReference type="ARBA" id="ARBA00022679"/>
    </source>
</evidence>
<keyword evidence="12" id="KW-1015">Disulfide bond</keyword>
<evidence type="ECO:0000313" key="21">
    <source>
        <dbReference type="Proteomes" id="UP001415857"/>
    </source>
</evidence>
<feature type="domain" description="Apple" evidence="19">
    <location>
        <begin position="297"/>
        <end position="381"/>
    </location>
</feature>
<keyword evidence="8" id="KW-0418">Kinase</keyword>
<keyword evidence="3" id="KW-0723">Serine/threonine-protein kinase</keyword>
<keyword evidence="4" id="KW-0808">Transferase</keyword>
<dbReference type="AlphaFoldDB" id="A0AAP0NCC5"/>
<keyword evidence="5 16" id="KW-0812">Transmembrane</keyword>
<keyword evidence="6" id="KW-0732">Signal</keyword>
<evidence type="ECO:0000259" key="18">
    <source>
        <dbReference type="PROSITE" id="PS50927"/>
    </source>
</evidence>
<dbReference type="Gene3D" id="3.50.4.10">
    <property type="entry name" value="Hepatocyte Growth Factor"/>
    <property type="match status" value="1"/>
</dbReference>
<dbReference type="Pfam" id="PF00954">
    <property type="entry name" value="S_locus_glycop"/>
    <property type="match status" value="1"/>
</dbReference>
<dbReference type="EC" id="2.7.11.1" evidence="2"/>
<reference evidence="20 21" key="1">
    <citation type="journal article" date="2024" name="Plant J.">
        <title>Genome sequences and population genomics reveal climatic adaptation and genomic divergence between two closely related sweetgum species.</title>
        <authorList>
            <person name="Xu W.Q."/>
            <person name="Ren C.Q."/>
            <person name="Zhang X.Y."/>
            <person name="Comes H.P."/>
            <person name="Liu X.H."/>
            <person name="Li Y.G."/>
            <person name="Kettle C.J."/>
            <person name="Jalonen R."/>
            <person name="Gaisberger H."/>
            <person name="Ma Y.Z."/>
            <person name="Qiu Y.X."/>
        </authorList>
    </citation>
    <scope>NUCLEOTIDE SEQUENCE [LARGE SCALE GENOMIC DNA]</scope>
    <source>
        <strain evidence="20">Hangzhou</strain>
    </source>
</reference>
<protein>
    <recommendedName>
        <fullName evidence="2">non-specific serine/threonine protein kinase</fullName>
        <ecNumber evidence="2">2.7.11.1</ecNumber>
    </recommendedName>
</protein>
<keyword evidence="11 16" id="KW-0472">Membrane</keyword>
<dbReference type="InterPro" id="IPR011009">
    <property type="entry name" value="Kinase-like_dom_sf"/>
</dbReference>
<evidence type="ECO:0000256" key="1">
    <source>
        <dbReference type="ARBA" id="ARBA00004167"/>
    </source>
</evidence>
<dbReference type="PANTHER" id="PTHR32444">
    <property type="entry name" value="BULB-TYPE LECTIN DOMAIN-CONTAINING PROTEIN"/>
    <property type="match status" value="1"/>
</dbReference>
<evidence type="ECO:0000256" key="14">
    <source>
        <dbReference type="ARBA" id="ARBA00047899"/>
    </source>
</evidence>
<dbReference type="InterPro" id="IPR001245">
    <property type="entry name" value="Ser-Thr/Tyr_kinase_cat_dom"/>
</dbReference>
<dbReference type="SUPFAM" id="SSF56112">
    <property type="entry name" value="Protein kinase-like (PK-like)"/>
    <property type="match status" value="1"/>
</dbReference>
<dbReference type="InterPro" id="IPR001480">
    <property type="entry name" value="Bulb-type_lectin_dom"/>
</dbReference>
<dbReference type="InterPro" id="IPR003609">
    <property type="entry name" value="Pan_app"/>
</dbReference>
<dbReference type="InterPro" id="IPR021820">
    <property type="entry name" value="S-locus_recpt_kinase_C"/>
</dbReference>
<keyword evidence="13" id="KW-0325">Glycoprotein</keyword>
<comment type="catalytic activity">
    <reaction evidence="15">
        <text>L-seryl-[protein] + ATP = O-phospho-L-seryl-[protein] + ADP + H(+)</text>
        <dbReference type="Rhea" id="RHEA:17989"/>
        <dbReference type="Rhea" id="RHEA-COMP:9863"/>
        <dbReference type="Rhea" id="RHEA-COMP:11604"/>
        <dbReference type="ChEBI" id="CHEBI:15378"/>
        <dbReference type="ChEBI" id="CHEBI:29999"/>
        <dbReference type="ChEBI" id="CHEBI:30616"/>
        <dbReference type="ChEBI" id="CHEBI:83421"/>
        <dbReference type="ChEBI" id="CHEBI:456216"/>
        <dbReference type="EC" id="2.7.11.1"/>
    </reaction>
</comment>
<evidence type="ECO:0000259" key="17">
    <source>
        <dbReference type="PROSITE" id="PS50011"/>
    </source>
</evidence>
<dbReference type="Pfam" id="PF01453">
    <property type="entry name" value="B_lectin"/>
    <property type="match status" value="1"/>
</dbReference>
<dbReference type="EMBL" id="JBBPBK010000015">
    <property type="protein sequence ID" value="KAK9269636.1"/>
    <property type="molecule type" value="Genomic_DNA"/>
</dbReference>
<dbReference type="Pfam" id="PF08276">
    <property type="entry name" value="PAN_2"/>
    <property type="match status" value="1"/>
</dbReference>
<dbReference type="SUPFAM" id="SSF51110">
    <property type="entry name" value="alpha-D-mannose-specific plant lectins"/>
    <property type="match status" value="1"/>
</dbReference>
<evidence type="ECO:0000256" key="8">
    <source>
        <dbReference type="ARBA" id="ARBA00022777"/>
    </source>
</evidence>
<keyword evidence="10 16" id="KW-1133">Transmembrane helix</keyword>
<evidence type="ECO:0000256" key="13">
    <source>
        <dbReference type="ARBA" id="ARBA00023180"/>
    </source>
</evidence>
<gene>
    <name evidence="20" type="ORF">L1049_001413</name>
</gene>
<dbReference type="PROSITE" id="PS50948">
    <property type="entry name" value="PAN"/>
    <property type="match status" value="1"/>
</dbReference>
<dbReference type="GO" id="GO:0004674">
    <property type="term" value="F:protein serine/threonine kinase activity"/>
    <property type="evidence" value="ECO:0007669"/>
    <property type="project" value="UniProtKB-KW"/>
</dbReference>
<evidence type="ECO:0000256" key="3">
    <source>
        <dbReference type="ARBA" id="ARBA00022527"/>
    </source>
</evidence>
<evidence type="ECO:0000256" key="2">
    <source>
        <dbReference type="ARBA" id="ARBA00012513"/>
    </source>
</evidence>
<dbReference type="CDD" id="cd01098">
    <property type="entry name" value="PAN_AP_plant"/>
    <property type="match status" value="1"/>
</dbReference>
<evidence type="ECO:0000256" key="16">
    <source>
        <dbReference type="SAM" id="Phobius"/>
    </source>
</evidence>
<dbReference type="Pfam" id="PF07714">
    <property type="entry name" value="PK_Tyr_Ser-Thr"/>
    <property type="match status" value="1"/>
</dbReference>
<feature type="domain" description="Protein kinase" evidence="17">
    <location>
        <begin position="464"/>
        <end position="679"/>
    </location>
</feature>
<sequence length="679" mass="76674">MSGYLGMEAVLSNNAKSSCIGIQVSVGSTPTHRAYFQVHDRIGSDWIVLYSHKPTTKTQGRLILQNRNGSIIWSSKSSTIAQNPVAQLLNQGNLVVKNGNYGNRENYLWQSFDYPCDTLLPHMKLGRNTETGLDRYLQSWKSKDDPSPGTFTYRLDPNGYPQFFVRNGSVDLFRSGPWNGMRFSGRPDLKSDQFINYSFVLNEKEMYFIYEPANSSYVLRMVLDQNGTLDRFIWVHQYLYWYRSDVSMDKCDSYAVCGPYGSCYSGNSFSQCECLQGFVRKSMNNSEGCFRRTPLDCPSGGRDGLLKHYGVKLPDTRNSSRISESMSIEECKRACLKDCSCMACANSDITGEGSGCLLWFGDLIDIRTYTEGGQDIYVRVASSEIGQVGSNRKKRVRIIGSSVLAGVLLLGLGLALYIWRKWKPSKQGERGYKTERHYTTETQKEDLELPLFDFATVANATNNFSAENKLGEGGFGPVYKGVLEEGQEIAVKRLSKNSKQGLDEFMNEVLCIAKLQHRNLVKLIGCCIQEEKMLIYEYMPNKSLDFFIFDGVLVLEIVSGKKNRRFHHPDHQLNLLGHAWRLYREGKSLELIDALIEDSCNLNEVLRSIHMGLLCVQKRLEDRPSMSSVVLMLSSESTLAEPKQPGFFTERCPPNVNSSSSKHEASSINEMSITLLDAR</sequence>
<dbReference type="Proteomes" id="UP001415857">
    <property type="component" value="Unassembled WGS sequence"/>
</dbReference>
<evidence type="ECO:0000256" key="7">
    <source>
        <dbReference type="ARBA" id="ARBA00022741"/>
    </source>
</evidence>
<dbReference type="PROSITE" id="PS50011">
    <property type="entry name" value="PROTEIN_KINASE_DOM"/>
    <property type="match status" value="1"/>
</dbReference>
<evidence type="ECO:0000256" key="11">
    <source>
        <dbReference type="ARBA" id="ARBA00023136"/>
    </source>
</evidence>
<name>A0AAP0NCC5_LIQFO</name>